<organism evidence="3 4">
    <name type="scientific">Eimeria praecox</name>
    <dbReference type="NCBI Taxonomy" id="51316"/>
    <lineage>
        <taxon>Eukaryota</taxon>
        <taxon>Sar</taxon>
        <taxon>Alveolata</taxon>
        <taxon>Apicomplexa</taxon>
        <taxon>Conoidasida</taxon>
        <taxon>Coccidia</taxon>
        <taxon>Eucoccidiorida</taxon>
        <taxon>Eimeriorina</taxon>
        <taxon>Eimeriidae</taxon>
        <taxon>Eimeria</taxon>
    </lineage>
</organism>
<keyword evidence="2" id="KW-0812">Transmembrane</keyword>
<protein>
    <recommendedName>
        <fullName evidence="5">Transmembrane protein</fullName>
    </recommendedName>
</protein>
<sequence length="324" mass="34923">MSDLLAITDWFKEDTVHEISLPPLALRRNQPRGDVDGVSPSSLYLAAFVSVAAIVFLVSSCVALSGEVLPQRVGRRLAEEQESKGDWRGSTVQQVCEGIGSQSSTATRRRGRSPDPLGEGPPPKKRQEELDGQDDIPQSSWYPVEGVSEPTGAQMGAEELRQSILRYVEQTLAERDEGLEADDWELDPFWDVHLPDEEEPTQLVSTVGSAAAGTSAESDAPENTAVSPMFPDVGNPIRAAQGIFPCCSNISLGTTEPSSDAQFPSQGAIIIQPDQHLTTVEDATTRPSFMYVVGHPGARGAYVLLGAEQPCAMSFELFAREGQP</sequence>
<evidence type="ECO:0000313" key="4">
    <source>
        <dbReference type="Proteomes" id="UP000018201"/>
    </source>
</evidence>
<feature type="transmembrane region" description="Helical" evidence="2">
    <location>
        <begin position="43"/>
        <end position="66"/>
    </location>
</feature>
<dbReference type="Proteomes" id="UP000018201">
    <property type="component" value="Unassembled WGS sequence"/>
</dbReference>
<evidence type="ECO:0008006" key="5">
    <source>
        <dbReference type="Google" id="ProtNLM"/>
    </source>
</evidence>
<feature type="region of interest" description="Disordered" evidence="1">
    <location>
        <begin position="200"/>
        <end position="223"/>
    </location>
</feature>
<feature type="region of interest" description="Disordered" evidence="1">
    <location>
        <begin position="80"/>
        <end position="154"/>
    </location>
</feature>
<name>U6H8W3_9EIME</name>
<keyword evidence="2" id="KW-1133">Transmembrane helix</keyword>
<reference evidence="3" key="1">
    <citation type="submission" date="2013-10" db="EMBL/GenBank/DDBJ databases">
        <title>Genomic analysis of the causative agents of coccidiosis in chickens.</title>
        <authorList>
            <person name="Reid A.J."/>
            <person name="Blake D."/>
            <person name="Billington K."/>
            <person name="Browne H."/>
            <person name="Dunn M."/>
            <person name="Hung S."/>
            <person name="Kawahara F."/>
            <person name="Miranda-Saavedra D."/>
            <person name="Mourier T."/>
            <person name="Nagra H."/>
            <person name="Otto T.D."/>
            <person name="Rawlings N."/>
            <person name="Sanchez A."/>
            <person name="Sanders M."/>
            <person name="Subramaniam C."/>
            <person name="Tay Y."/>
            <person name="Dear P."/>
            <person name="Doerig C."/>
            <person name="Gruber A."/>
            <person name="Parkinson J."/>
            <person name="Shirley M."/>
            <person name="Wan K.L."/>
            <person name="Berriman M."/>
            <person name="Tomley F."/>
            <person name="Pain A."/>
        </authorList>
    </citation>
    <scope>NUCLEOTIDE SEQUENCE [LARGE SCALE GENOMIC DNA]</scope>
    <source>
        <strain evidence="3">Houghton</strain>
    </source>
</reference>
<reference evidence="3" key="2">
    <citation type="submission" date="2013-10" db="EMBL/GenBank/DDBJ databases">
        <authorList>
            <person name="Aslett M."/>
        </authorList>
    </citation>
    <scope>NUCLEOTIDE SEQUENCE [LARGE SCALE GENOMIC DNA]</scope>
    <source>
        <strain evidence="3">Houghton</strain>
    </source>
</reference>
<gene>
    <name evidence="3" type="ORF">EPH_0063180</name>
</gene>
<dbReference type="AlphaFoldDB" id="U6H8W3"/>
<accession>U6H8W3</accession>
<evidence type="ECO:0000313" key="3">
    <source>
        <dbReference type="EMBL" id="CDI87833.1"/>
    </source>
</evidence>
<feature type="compositionally biased region" description="Polar residues" evidence="1">
    <location>
        <begin position="90"/>
        <end position="106"/>
    </location>
</feature>
<evidence type="ECO:0000256" key="1">
    <source>
        <dbReference type="SAM" id="MobiDB-lite"/>
    </source>
</evidence>
<feature type="compositionally biased region" description="Low complexity" evidence="1">
    <location>
        <begin position="204"/>
        <end position="218"/>
    </location>
</feature>
<keyword evidence="2" id="KW-0472">Membrane</keyword>
<dbReference type="EMBL" id="HG708389">
    <property type="protein sequence ID" value="CDI87833.1"/>
    <property type="molecule type" value="Genomic_DNA"/>
</dbReference>
<dbReference type="VEuPathDB" id="ToxoDB:EPH_0063180"/>
<proteinExistence type="predicted"/>
<dbReference type="OrthoDB" id="352114at2759"/>
<keyword evidence="4" id="KW-1185">Reference proteome</keyword>
<evidence type="ECO:0000256" key="2">
    <source>
        <dbReference type="SAM" id="Phobius"/>
    </source>
</evidence>